<name>A0AAU8VEU9_9FLAO</name>
<dbReference type="RefSeq" id="WP_221406842.1">
    <property type="nucleotide sequence ID" value="NZ_CP016374.1"/>
</dbReference>
<dbReference type="InterPro" id="IPR008868">
    <property type="entry name" value="TniB"/>
</dbReference>
<dbReference type="Proteomes" id="UP000190848">
    <property type="component" value="Chromosome"/>
</dbReference>
<accession>A0AAU8VEU9</accession>
<dbReference type="EMBL" id="CP016374">
    <property type="protein sequence ID" value="AQX01455.1"/>
    <property type="molecule type" value="Genomic_DNA"/>
</dbReference>
<gene>
    <name evidence="1" type="ORF">BBD32_08265</name>
</gene>
<dbReference type="SUPFAM" id="SSF52540">
    <property type="entry name" value="P-loop containing nucleoside triphosphate hydrolases"/>
    <property type="match status" value="1"/>
</dbReference>
<dbReference type="Pfam" id="PF05621">
    <property type="entry name" value="TniB"/>
    <property type="match status" value="1"/>
</dbReference>
<dbReference type="InterPro" id="IPR027417">
    <property type="entry name" value="P-loop_NTPase"/>
</dbReference>
<dbReference type="CDD" id="cd00009">
    <property type="entry name" value="AAA"/>
    <property type="match status" value="1"/>
</dbReference>
<dbReference type="Gene3D" id="3.40.50.300">
    <property type="entry name" value="P-loop containing nucleotide triphosphate hydrolases"/>
    <property type="match status" value="1"/>
</dbReference>
<evidence type="ECO:0000313" key="2">
    <source>
        <dbReference type="Proteomes" id="UP000190848"/>
    </source>
</evidence>
<protein>
    <submittedName>
        <fullName evidence="1">AAA family ATPase</fullName>
    </submittedName>
</protein>
<evidence type="ECO:0000313" key="1">
    <source>
        <dbReference type="EMBL" id="AQX01455.1"/>
    </source>
</evidence>
<reference evidence="1 2" key="1">
    <citation type="submission" date="2016-07" db="EMBL/GenBank/DDBJ databases">
        <title>Revisiting the taxonomy of the Elizabethkingia Genus using Whole-Genome Sequencing, Optical Mapping, and MALDI-TOF, along with proposal of three novel Elizabethkingia species: Elizabethkingia bruuniana sp. nov., Elizabethkingia ursingii sp. nov., and Elizabethkingia occulta sp. nov.</title>
        <authorList>
            <person name="Nicholson A.C."/>
        </authorList>
    </citation>
    <scope>NUCLEOTIDE SEQUENCE [LARGE SCALE GENOMIC DNA]</scope>
    <source>
        <strain evidence="1 2">F3201</strain>
    </source>
</reference>
<organism evidence="1 2">
    <name type="scientific">Elizabethkingia anophelis</name>
    <dbReference type="NCBI Taxonomy" id="1117645"/>
    <lineage>
        <taxon>Bacteria</taxon>
        <taxon>Pseudomonadati</taxon>
        <taxon>Bacteroidota</taxon>
        <taxon>Flavobacteriia</taxon>
        <taxon>Flavobacteriales</taxon>
        <taxon>Weeksellaceae</taxon>
        <taxon>Elizabethkingia</taxon>
    </lineage>
</organism>
<dbReference type="AlphaFoldDB" id="A0AAU8VEU9"/>
<proteinExistence type="predicted"/>
<sequence>MKHLDPRTKEIVVNSSDRERIMSIKKFKWIGYTNAKKIHDKLEDLRDYPKILRMPNLLLVGDSNNGKTALLDRFVMANTSYIDEETQELRRPVLMIQAPPDPDEKRFYNSILEGLHAPYKQSEKIELRQQRVIYLLSKVHLKILVIDEIHHLLAGTMAKQRTFLNVLKFLANELQICLVCAGTREAFNAIQTDPQLANRFEPKVLHKWHNDQEYLRLLASFERVLPLKEPSCLIEGGIASTILSKSEGLLGEISKILELSAILAIESGVEKINKNIIENIDYTSPSERKKIIFR</sequence>